<reference evidence="3" key="1">
    <citation type="submission" date="2017-02" db="EMBL/GenBank/DDBJ databases">
        <authorList>
            <person name="Varghese N."/>
            <person name="Submissions S."/>
        </authorList>
    </citation>
    <scope>NUCLEOTIDE SEQUENCE [LARGE SCALE GENOMIC DNA]</scope>
    <source>
        <strain evidence="3">R11H</strain>
    </source>
</reference>
<feature type="signal peptide" evidence="1">
    <location>
        <begin position="1"/>
        <end position="28"/>
    </location>
</feature>
<evidence type="ECO:0000313" key="3">
    <source>
        <dbReference type="Proteomes" id="UP000190044"/>
    </source>
</evidence>
<dbReference type="Proteomes" id="UP000190044">
    <property type="component" value="Unassembled WGS sequence"/>
</dbReference>
<proteinExistence type="predicted"/>
<dbReference type="RefSeq" id="WP_079639912.1">
    <property type="nucleotide sequence ID" value="NZ_FUYP01000033.1"/>
</dbReference>
<dbReference type="OrthoDB" id="7604976at2"/>
<keyword evidence="1" id="KW-0732">Signal</keyword>
<organism evidence="2 3">
    <name type="scientific">Sphingopyxis flava</name>
    <dbReference type="NCBI Taxonomy" id="1507287"/>
    <lineage>
        <taxon>Bacteria</taxon>
        <taxon>Pseudomonadati</taxon>
        <taxon>Pseudomonadota</taxon>
        <taxon>Alphaproteobacteria</taxon>
        <taxon>Sphingomonadales</taxon>
        <taxon>Sphingomonadaceae</taxon>
        <taxon>Sphingopyxis</taxon>
    </lineage>
</organism>
<evidence type="ECO:0000313" key="2">
    <source>
        <dbReference type="EMBL" id="SKB94151.1"/>
    </source>
</evidence>
<accession>A0A1T5FD96</accession>
<keyword evidence="3" id="KW-1185">Reference proteome</keyword>
<dbReference type="AlphaFoldDB" id="A0A1T5FD96"/>
<evidence type="ECO:0000256" key="1">
    <source>
        <dbReference type="SAM" id="SignalP"/>
    </source>
</evidence>
<dbReference type="EMBL" id="FUYP01000033">
    <property type="protein sequence ID" value="SKB94151.1"/>
    <property type="molecule type" value="Genomic_DNA"/>
</dbReference>
<sequence>MTLRQSASKSLLFFATAFVLLSAAPLYAGEVGNDAPPDGWGYLHAQCWQEQVAEPRNICEAGPDDEPVLAIIVSNIVRLDEKSFDPYARFTGVLKRLHGLDMEPREAGPIATWEFAEAALVQAMRITRRVEKGKVAFLALSLEPERLADEPNAEEIEQMPPPLPDVTAAYQDETLTVWRSGNACGLRDKDGNEILPALVTDPFGEAGEGCPFQVAPGYGLYAFHVERSGTICGEKGVCTEIYGPDGNQMLVADYSPALLTPHRSLHNLGLLVTGERIQRLWSFPERRYVSGELPFLDLGPNERVLVAETTIRHNRVAVIFERHRSPATDPFADEADEYALFFLDTRQFEDVVLVDPPATAPPEAPPAFARYEAEAIEPCAGESAWLLSEDRRAEQYLKNSYYEFDKHFRAFTGTLAHEIDAAKADSERAARMAVRLDTLMPRLARLLTGVGAPADSLAVARVAGSFEFQQPERAQPGDGHAAWLRAALADEMVRGEDYAAADLAGERIDAFLTSLGKLRYGLRRLEAQTEAPDRGADIAGLQRDARALLRDWRDGFDPVVKKAIFDDVPGLAERLHRGVRAMCPQVRG</sequence>
<feature type="chain" id="PRO_5012075118" evidence="1">
    <location>
        <begin position="29"/>
        <end position="588"/>
    </location>
</feature>
<gene>
    <name evidence="2" type="ORF">SAMN06295937_10334</name>
</gene>
<name>A0A1T5FD96_9SPHN</name>
<protein>
    <submittedName>
        <fullName evidence="2">Uncharacterized protein</fullName>
    </submittedName>
</protein>